<dbReference type="EC" id="2.7.10.2" evidence="5"/>
<dbReference type="Pfam" id="PF01656">
    <property type="entry name" value="CbiA"/>
    <property type="match status" value="1"/>
</dbReference>
<keyword evidence="5" id="KW-0808">Transferase</keyword>
<dbReference type="GO" id="GO:0005524">
    <property type="term" value="F:ATP binding"/>
    <property type="evidence" value="ECO:0007669"/>
    <property type="project" value="UniProtKB-KW"/>
</dbReference>
<dbReference type="InterPro" id="IPR005702">
    <property type="entry name" value="Wzc-like_C"/>
</dbReference>
<dbReference type="NCBIfam" id="TIGR01007">
    <property type="entry name" value="eps_fam"/>
    <property type="match status" value="1"/>
</dbReference>
<keyword evidence="6" id="KW-1185">Reference proteome</keyword>
<reference evidence="5 6" key="1">
    <citation type="submission" date="2020-05" db="EMBL/GenBank/DDBJ databases">
        <title>Complete genome sequence of of a novel Thermoleptolyngbya strain isolated from hot springs of Ganzi, Sichuan China.</title>
        <authorList>
            <person name="Tang J."/>
            <person name="Daroch M."/>
            <person name="Li L."/>
            <person name="Waleron K."/>
            <person name="Waleron M."/>
            <person name="Waleron M."/>
        </authorList>
    </citation>
    <scope>NUCLEOTIDE SEQUENCE [LARGE SCALE GENOMIC DNA]</scope>
    <source>
        <strain evidence="5 6">PKUAC-SCTA183</strain>
    </source>
</reference>
<keyword evidence="2" id="KW-0067">ATP-binding</keyword>
<evidence type="ECO:0000313" key="5">
    <source>
        <dbReference type="EMBL" id="QKD83054.1"/>
    </source>
</evidence>
<feature type="coiled-coil region" evidence="3">
    <location>
        <begin position="352"/>
        <end position="403"/>
    </location>
</feature>
<dbReference type="AlphaFoldDB" id="A0A6M8B7P0"/>
<name>A0A6M8B7P0_9CYAN</name>
<protein>
    <submittedName>
        <fullName evidence="5">Polysaccharide biosynthesis tyrosine autokinase</fullName>
        <ecNumber evidence="5">2.7.10.2</ecNumber>
    </submittedName>
</protein>
<evidence type="ECO:0000256" key="2">
    <source>
        <dbReference type="ARBA" id="ARBA00022840"/>
    </source>
</evidence>
<accession>A0A6M8B7P0</accession>
<feature type="coiled-coil region" evidence="3">
    <location>
        <begin position="226"/>
        <end position="253"/>
    </location>
</feature>
<dbReference type="GO" id="GO:0005886">
    <property type="term" value="C:plasma membrane"/>
    <property type="evidence" value="ECO:0007669"/>
    <property type="project" value="TreeGrafter"/>
</dbReference>
<evidence type="ECO:0000256" key="1">
    <source>
        <dbReference type="ARBA" id="ARBA00022741"/>
    </source>
</evidence>
<keyword evidence="1" id="KW-0547">Nucleotide-binding</keyword>
<dbReference type="InterPro" id="IPR002586">
    <property type="entry name" value="CobQ/CobB/MinD/ParA_Nub-bd_dom"/>
</dbReference>
<dbReference type="InterPro" id="IPR027417">
    <property type="entry name" value="P-loop_NTPase"/>
</dbReference>
<dbReference type="CDD" id="cd05387">
    <property type="entry name" value="BY-kinase"/>
    <property type="match status" value="1"/>
</dbReference>
<keyword evidence="5" id="KW-0418">Kinase</keyword>
<evidence type="ECO:0000256" key="3">
    <source>
        <dbReference type="SAM" id="Coils"/>
    </source>
</evidence>
<dbReference type="Proteomes" id="UP000505210">
    <property type="component" value="Chromosome"/>
</dbReference>
<feature type="domain" description="CobQ/CobB/MinD/ParA nucleotide binding" evidence="4">
    <location>
        <begin position="546"/>
        <end position="727"/>
    </location>
</feature>
<sequence>MKSEPNFQPNSNPQRFGWPTSEPVLARLETVDQGTINSAAGEESWNIGWVFAALRRRAPIILGVATGTTAAAAFLILNQANNTPPSYIGSFDLLVEPVTSDVQASRQTTAAQVDGVGSTDVSRPRLDYPTQIRILRNPQLIKPLVDRLQARDPNLTDEVARQILERRLVVERLSNRIGNRDENTKIIRVSYQDSDPAVVLAALEELSGNYLKYALEQRQTSIGQAVQFIDDQLPALQEQVDRLQARLQAFRERNTLIDPALEGTQLTQQSGTLRQERLAANTNLVEARSRYAALAANDPVAILSQAPEYGTLLGLFQQYEAELATEAARMTDLNPDMQYLQERRNNIQQLINREARRVLDKVEDQIRVLEDRNRAIAQSESQIQQQIRNLPAAANEYDELQRQLNIATGILTEFSARQKALQVDAAQEQTPWELINPPTLLRNANGDPTNIASINVSQYLLLAALLGSLLGVGVGLLIEILADRYHAPDELKMGARLPVLGQIPLQPMPIFTADQQLSPLFLESFQSLLTRVNLLSASQPLRSLAISSATPEEGKSTVALYLAQAAASLGQRVLLVDADLRRPTLHERLSLPNDLGLTDLLSDNDVSLKQVIRRRSPDSSLYVITAGSMAPNPIRLLTSPRMQEVARQCAGLFDLVIYDTPPILNLADSSVVAAYTNGTLIVASLGQVQRKQLSDALETFRVSNLPILGIVANRVRVNEKAVYSAYTRV</sequence>
<gene>
    <name evidence="5" type="ORF">HPC62_13380</name>
</gene>
<evidence type="ECO:0000259" key="4">
    <source>
        <dbReference type="Pfam" id="PF01656"/>
    </source>
</evidence>
<keyword evidence="3" id="KW-0175">Coiled coil</keyword>
<dbReference type="PANTHER" id="PTHR32309">
    <property type="entry name" value="TYROSINE-PROTEIN KINASE"/>
    <property type="match status" value="1"/>
</dbReference>
<dbReference type="RefSeq" id="WP_172356434.1">
    <property type="nucleotide sequence ID" value="NZ_CP053661.1"/>
</dbReference>
<dbReference type="GO" id="GO:0004715">
    <property type="term" value="F:non-membrane spanning protein tyrosine kinase activity"/>
    <property type="evidence" value="ECO:0007669"/>
    <property type="project" value="UniProtKB-EC"/>
</dbReference>
<dbReference type="SUPFAM" id="SSF52540">
    <property type="entry name" value="P-loop containing nucleoside triphosphate hydrolases"/>
    <property type="match status" value="1"/>
</dbReference>
<dbReference type="Gene3D" id="3.40.50.300">
    <property type="entry name" value="P-loop containing nucleotide triphosphate hydrolases"/>
    <property type="match status" value="1"/>
</dbReference>
<evidence type="ECO:0000313" key="6">
    <source>
        <dbReference type="Proteomes" id="UP000505210"/>
    </source>
</evidence>
<dbReference type="EMBL" id="CP053661">
    <property type="protein sequence ID" value="QKD83054.1"/>
    <property type="molecule type" value="Genomic_DNA"/>
</dbReference>
<dbReference type="PANTHER" id="PTHR32309:SF13">
    <property type="entry name" value="FERRIC ENTEROBACTIN TRANSPORT PROTEIN FEPE"/>
    <property type="match status" value="1"/>
</dbReference>
<proteinExistence type="predicted"/>
<organism evidence="5 6">
    <name type="scientific">Thermoleptolyngbya sichuanensis A183</name>
    <dbReference type="NCBI Taxonomy" id="2737172"/>
    <lineage>
        <taxon>Bacteria</taxon>
        <taxon>Bacillati</taxon>
        <taxon>Cyanobacteriota</taxon>
        <taxon>Cyanophyceae</taxon>
        <taxon>Oculatellales</taxon>
        <taxon>Oculatellaceae</taxon>
        <taxon>Thermoleptolyngbya</taxon>
        <taxon>Thermoleptolyngbya sichuanensis</taxon>
    </lineage>
</organism>
<dbReference type="KEGG" id="theu:HPC62_13380"/>
<dbReference type="InterPro" id="IPR050445">
    <property type="entry name" value="Bact_polysacc_biosynth/exp"/>
</dbReference>